<dbReference type="InterPro" id="IPR032723">
    <property type="entry name" value="Deaminase_LmjF365940"/>
</dbReference>
<evidence type="ECO:0000256" key="1">
    <source>
        <dbReference type="SAM" id="MobiDB-lite"/>
    </source>
</evidence>
<keyword evidence="3" id="KW-1185">Reference proteome</keyword>
<name>A0ABN9UX67_9DINO</name>
<evidence type="ECO:0000313" key="3">
    <source>
        <dbReference type="Proteomes" id="UP001189429"/>
    </source>
</evidence>
<evidence type="ECO:0000313" key="2">
    <source>
        <dbReference type="EMBL" id="CAK0864175.1"/>
    </source>
</evidence>
<accession>A0ABN9UX67</accession>
<feature type="compositionally biased region" description="Polar residues" evidence="1">
    <location>
        <begin position="21"/>
        <end position="32"/>
    </location>
</feature>
<proteinExistence type="predicted"/>
<reference evidence="2" key="1">
    <citation type="submission" date="2023-10" db="EMBL/GenBank/DDBJ databases">
        <authorList>
            <person name="Chen Y."/>
            <person name="Shah S."/>
            <person name="Dougan E. K."/>
            <person name="Thang M."/>
            <person name="Chan C."/>
        </authorList>
    </citation>
    <scope>NUCLEOTIDE SEQUENCE [LARGE SCALE GENOMIC DNA]</scope>
</reference>
<dbReference type="Proteomes" id="UP001189429">
    <property type="component" value="Unassembled WGS sequence"/>
</dbReference>
<feature type="region of interest" description="Disordered" evidence="1">
    <location>
        <begin position="239"/>
        <end position="269"/>
    </location>
</feature>
<dbReference type="EMBL" id="CAUYUJ010016338">
    <property type="protein sequence ID" value="CAK0864175.1"/>
    <property type="molecule type" value="Genomic_DNA"/>
</dbReference>
<gene>
    <name evidence="2" type="ORF">PCOR1329_LOCUS52129</name>
</gene>
<dbReference type="Gene3D" id="3.40.140.10">
    <property type="entry name" value="Cytidine Deaminase, domain 2"/>
    <property type="match status" value="1"/>
</dbReference>
<sequence>MVGAAAPSAVASEQAAIKAETLSTAEPLSTASPLPPPPPQPHEAKRRRLSATSSLPLWPSTRWAGRPLRSSAPGGPRCCSPGAQPDVDAADWWSLDQLPQVSPGRFALEQLRQYIQDWERAKKDDFWQRKSGKVALSVVVCRGMEDGALVAYRGMNTEVSLPAGSLCSERAAIGRAASSFQRASDILVAATADPQERLNPLWPCEVCQSWLAKLRAQNPDISVLAVESISPVRQVRCPGERRDAAPTSGVAASECGARPVAEPRGLGGG</sequence>
<dbReference type="InterPro" id="IPR016193">
    <property type="entry name" value="Cytidine_deaminase-like"/>
</dbReference>
<comment type="caution">
    <text evidence="2">The sequence shown here is derived from an EMBL/GenBank/DDBJ whole genome shotgun (WGS) entry which is preliminary data.</text>
</comment>
<protein>
    <recommendedName>
        <fullName evidence="4">Cytidine deaminase</fullName>
    </recommendedName>
</protein>
<dbReference type="SUPFAM" id="SSF53927">
    <property type="entry name" value="Cytidine deaminase-like"/>
    <property type="match status" value="1"/>
</dbReference>
<feature type="compositionally biased region" description="Low complexity" evidence="1">
    <location>
        <begin position="1"/>
        <end position="16"/>
    </location>
</feature>
<dbReference type="Pfam" id="PF14421">
    <property type="entry name" value="LmjF365940-deam"/>
    <property type="match status" value="2"/>
</dbReference>
<feature type="region of interest" description="Disordered" evidence="1">
    <location>
        <begin position="1"/>
        <end position="80"/>
    </location>
</feature>
<organism evidence="2 3">
    <name type="scientific">Prorocentrum cordatum</name>
    <dbReference type="NCBI Taxonomy" id="2364126"/>
    <lineage>
        <taxon>Eukaryota</taxon>
        <taxon>Sar</taxon>
        <taxon>Alveolata</taxon>
        <taxon>Dinophyceae</taxon>
        <taxon>Prorocentrales</taxon>
        <taxon>Prorocentraceae</taxon>
        <taxon>Prorocentrum</taxon>
    </lineage>
</organism>
<evidence type="ECO:0008006" key="4">
    <source>
        <dbReference type="Google" id="ProtNLM"/>
    </source>
</evidence>